<organism evidence="2 3">
    <name type="scientific">Pisolithus tinctorius Marx 270</name>
    <dbReference type="NCBI Taxonomy" id="870435"/>
    <lineage>
        <taxon>Eukaryota</taxon>
        <taxon>Fungi</taxon>
        <taxon>Dikarya</taxon>
        <taxon>Basidiomycota</taxon>
        <taxon>Agaricomycotina</taxon>
        <taxon>Agaricomycetes</taxon>
        <taxon>Agaricomycetidae</taxon>
        <taxon>Boletales</taxon>
        <taxon>Sclerodermatineae</taxon>
        <taxon>Pisolithaceae</taxon>
        <taxon>Pisolithus</taxon>
    </lineage>
</organism>
<reference evidence="2 3" key="1">
    <citation type="submission" date="2014-04" db="EMBL/GenBank/DDBJ databases">
        <authorList>
            <consortium name="DOE Joint Genome Institute"/>
            <person name="Kuo A."/>
            <person name="Kohler A."/>
            <person name="Costa M.D."/>
            <person name="Nagy L.G."/>
            <person name="Floudas D."/>
            <person name="Copeland A."/>
            <person name="Barry K.W."/>
            <person name="Cichocki N."/>
            <person name="Veneault-Fourrey C."/>
            <person name="LaButti K."/>
            <person name="Lindquist E.A."/>
            <person name="Lipzen A."/>
            <person name="Lundell T."/>
            <person name="Morin E."/>
            <person name="Murat C."/>
            <person name="Sun H."/>
            <person name="Tunlid A."/>
            <person name="Henrissat B."/>
            <person name="Grigoriev I.V."/>
            <person name="Hibbett D.S."/>
            <person name="Martin F."/>
            <person name="Nordberg H.P."/>
            <person name="Cantor M.N."/>
            <person name="Hua S.X."/>
        </authorList>
    </citation>
    <scope>NUCLEOTIDE SEQUENCE [LARGE SCALE GENOMIC DNA]</scope>
    <source>
        <strain evidence="2 3">Marx 270</strain>
    </source>
</reference>
<feature type="transmembrane region" description="Helical" evidence="1">
    <location>
        <begin position="20"/>
        <end position="40"/>
    </location>
</feature>
<gene>
    <name evidence="2" type="ORF">M404DRAFT_889426</name>
</gene>
<accession>A0A0C3NQA1</accession>
<dbReference type="AlphaFoldDB" id="A0A0C3NQA1"/>
<evidence type="ECO:0000313" key="2">
    <source>
        <dbReference type="EMBL" id="KIN97745.1"/>
    </source>
</evidence>
<evidence type="ECO:0000256" key="1">
    <source>
        <dbReference type="SAM" id="Phobius"/>
    </source>
</evidence>
<keyword evidence="1" id="KW-1133">Transmembrane helix</keyword>
<proteinExistence type="predicted"/>
<keyword evidence="3" id="KW-1185">Reference proteome</keyword>
<name>A0A0C3NQA1_PISTI</name>
<keyword evidence="1" id="KW-0472">Membrane</keyword>
<evidence type="ECO:0000313" key="3">
    <source>
        <dbReference type="Proteomes" id="UP000054217"/>
    </source>
</evidence>
<dbReference type="HOGENOM" id="CLU_2655528_0_0_1"/>
<dbReference type="EMBL" id="KN832025">
    <property type="protein sequence ID" value="KIN97745.1"/>
    <property type="molecule type" value="Genomic_DNA"/>
</dbReference>
<protein>
    <submittedName>
        <fullName evidence="2">Uncharacterized protein</fullName>
    </submittedName>
</protein>
<dbReference type="Proteomes" id="UP000054217">
    <property type="component" value="Unassembled WGS sequence"/>
</dbReference>
<reference evidence="3" key="2">
    <citation type="submission" date="2015-01" db="EMBL/GenBank/DDBJ databases">
        <title>Evolutionary Origins and Diversification of the Mycorrhizal Mutualists.</title>
        <authorList>
            <consortium name="DOE Joint Genome Institute"/>
            <consortium name="Mycorrhizal Genomics Consortium"/>
            <person name="Kohler A."/>
            <person name="Kuo A."/>
            <person name="Nagy L.G."/>
            <person name="Floudas D."/>
            <person name="Copeland A."/>
            <person name="Barry K.W."/>
            <person name="Cichocki N."/>
            <person name="Veneault-Fourrey C."/>
            <person name="LaButti K."/>
            <person name="Lindquist E.A."/>
            <person name="Lipzen A."/>
            <person name="Lundell T."/>
            <person name="Morin E."/>
            <person name="Murat C."/>
            <person name="Riley R."/>
            <person name="Ohm R."/>
            <person name="Sun H."/>
            <person name="Tunlid A."/>
            <person name="Henrissat B."/>
            <person name="Grigoriev I.V."/>
            <person name="Hibbett D.S."/>
            <person name="Martin F."/>
        </authorList>
    </citation>
    <scope>NUCLEOTIDE SEQUENCE [LARGE SCALE GENOMIC DNA]</scope>
    <source>
        <strain evidence="3">Marx 270</strain>
    </source>
</reference>
<keyword evidence="1" id="KW-0812">Transmembrane</keyword>
<dbReference type="InParanoid" id="A0A0C3NQA1"/>
<dbReference type="OrthoDB" id="10577793at2759"/>
<sequence>MSAIDSSVPQYNGIAIASKLIILYSTDALFFQATLISLWGMTRMAVYSILALPDLSPSAPSSYNIYYYICFFMSLP</sequence>